<dbReference type="PROSITE" id="PS00606">
    <property type="entry name" value="KS3_1"/>
    <property type="match status" value="1"/>
</dbReference>
<dbReference type="Gene3D" id="3.40.47.10">
    <property type="match status" value="1"/>
</dbReference>
<sequence>MATNAPAAVTGIGLVTPAGIGRAPNWTAVCCGVPTADALDTLARSPVGFASTVPDGFDAVRLTGRRLSRRYDRSTQFALVAAQEALDDAHLTPAAMEEARVAVVMGTAFGGVRTLEDNHARLMAEGPDAVNARFLPNALANMVSGILSIELGTTGPAVVVSTACASGATAIGTGLGLLRSGAADVVVAGGTDASVTPLQVAGFDKLRALSRASRFPPAQASRPFDAEHDGFVIGEGAGVLVLERESDAAARGISLYARLAGYGTTSDAHHITSPAPDGRGAKEAIGQACRDGGLLPRDIAHVNAHATSTPTGDTVEAEVVAATTPTAVVTSTKGVTGHTMGAAGAIEAAYTALALHTRTVPPVANLGTPCAGAEDLDLVIGDARSQTLANAVSSSFGFGGHNAVLAFTTA</sequence>
<evidence type="ECO:0000259" key="4">
    <source>
        <dbReference type="PROSITE" id="PS52004"/>
    </source>
</evidence>
<feature type="domain" description="Ketosynthase family 3 (KS3)" evidence="4">
    <location>
        <begin position="4"/>
        <end position="409"/>
    </location>
</feature>
<dbReference type="InterPro" id="IPR014031">
    <property type="entry name" value="Ketoacyl_synth_C"/>
</dbReference>
<keyword evidence="6" id="KW-1185">Reference proteome</keyword>
<dbReference type="SMART" id="SM00825">
    <property type="entry name" value="PKS_KS"/>
    <property type="match status" value="1"/>
</dbReference>
<dbReference type="GO" id="GO:0004315">
    <property type="term" value="F:3-oxoacyl-[acyl-carrier-protein] synthase activity"/>
    <property type="evidence" value="ECO:0007669"/>
    <property type="project" value="InterPro"/>
</dbReference>
<dbReference type="InterPro" id="IPR000794">
    <property type="entry name" value="Beta-ketoacyl_synthase"/>
</dbReference>
<dbReference type="CDD" id="cd00834">
    <property type="entry name" value="KAS_I_II"/>
    <property type="match status" value="1"/>
</dbReference>
<dbReference type="GO" id="GO:0006633">
    <property type="term" value="P:fatty acid biosynthetic process"/>
    <property type="evidence" value="ECO:0007669"/>
    <property type="project" value="InterPro"/>
</dbReference>
<organism evidence="5 6">
    <name type="scientific">Halostreptopolyspora alba</name>
    <dbReference type="NCBI Taxonomy" id="2487137"/>
    <lineage>
        <taxon>Bacteria</taxon>
        <taxon>Bacillati</taxon>
        <taxon>Actinomycetota</taxon>
        <taxon>Actinomycetes</taxon>
        <taxon>Streptosporangiales</taxon>
        <taxon>Nocardiopsidaceae</taxon>
        <taxon>Halostreptopolyspora</taxon>
    </lineage>
</organism>
<evidence type="ECO:0000256" key="2">
    <source>
        <dbReference type="ARBA" id="ARBA00022679"/>
    </source>
</evidence>
<dbReference type="PANTHER" id="PTHR11712:SF347">
    <property type="entry name" value="BETA KETOACYL-ACYL CARRIER PROTEIN SYNTHASE"/>
    <property type="match status" value="1"/>
</dbReference>
<accession>A0A3N0EIM4</accession>
<name>A0A3N0EIM4_9ACTN</name>
<comment type="caution">
    <text evidence="5">The sequence shown here is derived from an EMBL/GenBank/DDBJ whole genome shotgun (WGS) entry which is preliminary data.</text>
</comment>
<dbReference type="Proteomes" id="UP000269198">
    <property type="component" value="Unassembled WGS sequence"/>
</dbReference>
<dbReference type="EMBL" id="RJMB01000001">
    <property type="protein sequence ID" value="RNL87632.1"/>
    <property type="molecule type" value="Genomic_DNA"/>
</dbReference>
<dbReference type="RefSeq" id="WP_123199497.1">
    <property type="nucleotide sequence ID" value="NZ_RJMB01000001.1"/>
</dbReference>
<dbReference type="InterPro" id="IPR016039">
    <property type="entry name" value="Thiolase-like"/>
</dbReference>
<comment type="similarity">
    <text evidence="1 3">Belongs to the thiolase-like superfamily. Beta-ketoacyl-ACP synthases family.</text>
</comment>
<dbReference type="OrthoDB" id="9808669at2"/>
<evidence type="ECO:0000313" key="6">
    <source>
        <dbReference type="Proteomes" id="UP000269198"/>
    </source>
</evidence>
<gene>
    <name evidence="5" type="ORF">EFW17_02170</name>
</gene>
<dbReference type="InterPro" id="IPR020841">
    <property type="entry name" value="PKS_Beta-ketoAc_synthase_dom"/>
</dbReference>
<keyword evidence="2 3" id="KW-0808">Transferase</keyword>
<dbReference type="Pfam" id="PF00109">
    <property type="entry name" value="ketoacyl-synt"/>
    <property type="match status" value="1"/>
</dbReference>
<dbReference type="PANTHER" id="PTHR11712">
    <property type="entry name" value="POLYKETIDE SYNTHASE-RELATED"/>
    <property type="match status" value="1"/>
</dbReference>
<protein>
    <submittedName>
        <fullName evidence="5">Beta-ketoacyl-[acyl-carrier-protein] synthase family protein</fullName>
    </submittedName>
</protein>
<proteinExistence type="inferred from homology"/>
<dbReference type="InterPro" id="IPR014030">
    <property type="entry name" value="Ketoacyl_synth_N"/>
</dbReference>
<dbReference type="InterPro" id="IPR018201">
    <property type="entry name" value="Ketoacyl_synth_AS"/>
</dbReference>
<evidence type="ECO:0000313" key="5">
    <source>
        <dbReference type="EMBL" id="RNL87632.1"/>
    </source>
</evidence>
<evidence type="ECO:0000256" key="3">
    <source>
        <dbReference type="RuleBase" id="RU003694"/>
    </source>
</evidence>
<dbReference type="SUPFAM" id="SSF53901">
    <property type="entry name" value="Thiolase-like"/>
    <property type="match status" value="2"/>
</dbReference>
<dbReference type="NCBIfam" id="NF005589">
    <property type="entry name" value="PRK07314.1"/>
    <property type="match status" value="1"/>
</dbReference>
<dbReference type="PROSITE" id="PS52004">
    <property type="entry name" value="KS3_2"/>
    <property type="match status" value="1"/>
</dbReference>
<evidence type="ECO:0000256" key="1">
    <source>
        <dbReference type="ARBA" id="ARBA00008467"/>
    </source>
</evidence>
<dbReference type="AlphaFoldDB" id="A0A3N0EIM4"/>
<reference evidence="5 6" key="1">
    <citation type="submission" date="2018-11" db="EMBL/GenBank/DDBJ databases">
        <title>The genome draft of YIM 96095.</title>
        <authorList>
            <person name="Tang S.-K."/>
            <person name="Chunyu W.-X."/>
            <person name="Feng Y.-Z."/>
        </authorList>
    </citation>
    <scope>NUCLEOTIDE SEQUENCE [LARGE SCALE GENOMIC DNA]</scope>
    <source>
        <strain evidence="5 6">YIM 96095</strain>
    </source>
</reference>
<dbReference type="Pfam" id="PF02801">
    <property type="entry name" value="Ketoacyl-synt_C"/>
    <property type="match status" value="1"/>
</dbReference>